<feature type="region of interest" description="Disordered" evidence="1">
    <location>
        <begin position="425"/>
        <end position="484"/>
    </location>
</feature>
<name>A0A8J7QD87_9BACT</name>
<proteinExistence type="predicted"/>
<feature type="region of interest" description="Disordered" evidence="1">
    <location>
        <begin position="756"/>
        <end position="857"/>
    </location>
</feature>
<accession>A0A8J7QD87</accession>
<feature type="compositionally biased region" description="Acidic residues" evidence="1">
    <location>
        <begin position="429"/>
        <end position="463"/>
    </location>
</feature>
<evidence type="ECO:0000313" key="4">
    <source>
        <dbReference type="Proteomes" id="UP000664417"/>
    </source>
</evidence>
<evidence type="ECO:0000256" key="1">
    <source>
        <dbReference type="SAM" id="MobiDB-lite"/>
    </source>
</evidence>
<evidence type="ECO:0000259" key="2">
    <source>
        <dbReference type="Pfam" id="PF14332"/>
    </source>
</evidence>
<reference evidence="3" key="1">
    <citation type="submission" date="2021-03" db="EMBL/GenBank/DDBJ databases">
        <authorList>
            <person name="Wang G."/>
        </authorList>
    </citation>
    <scope>NUCLEOTIDE SEQUENCE</scope>
    <source>
        <strain evidence="3">KCTC 12899</strain>
    </source>
</reference>
<dbReference type="GO" id="GO:0042834">
    <property type="term" value="F:peptidoglycan binding"/>
    <property type="evidence" value="ECO:0007669"/>
    <property type="project" value="InterPro"/>
</dbReference>
<feature type="domain" description="PatA-like N-terminal" evidence="2">
    <location>
        <begin position="19"/>
        <end position="142"/>
    </location>
</feature>
<dbReference type="EMBL" id="JAFREP010000030">
    <property type="protein sequence ID" value="MBO1321999.1"/>
    <property type="molecule type" value="Genomic_DNA"/>
</dbReference>
<dbReference type="Pfam" id="PF14332">
    <property type="entry name" value="DUF4388"/>
    <property type="match status" value="1"/>
</dbReference>
<feature type="compositionally biased region" description="Acidic residues" evidence="1">
    <location>
        <begin position="310"/>
        <end position="321"/>
    </location>
</feature>
<evidence type="ECO:0000313" key="3">
    <source>
        <dbReference type="EMBL" id="MBO1321999.1"/>
    </source>
</evidence>
<protein>
    <recommendedName>
        <fullName evidence="2">PatA-like N-terminal domain-containing protein</fullName>
    </recommendedName>
</protein>
<dbReference type="InterPro" id="IPR025497">
    <property type="entry name" value="PatA-like_N"/>
</dbReference>
<sequence>MSTNYQRFEQHQLILDFLLNRQTGVMTFSPGSRHLFFEEGSLVYANSEEENEHFSNILVENGAIRASDLDDVKNALAPGESLGKALKARRLVSSQQLAQALKLQITRVVQRCLEIESGTYQIQEQPLPAKLPKLKIQTLGLLIRSFLRLHETRFLRARPDVESLWRHTNDFQTYLGRIDFPPAYQSILTFVSEHRRFSLGELSDYMEWDEEQTQRILYLFQLMKMLEEEPQPEVMPVAKVTVSPPIVDTSPVYEEATPLELGGEEDALATVMDEEPALDLLDDSEENAPLDVDHLVDPETQPVDRGAPASEEEPEDDEPLSLDEALHEAEDPLGDLSEAPVLEDEAPVLEDEAPVLEDEAPVLEDEAPVLEVEAPVLEEDDYDQETVRMSLDDARLGGVAAEENPLAEDPAWQSEPEMVLGDGALLAEGPEDDGLDDADDLLDDADDLLEADAVDPLEADGMDPLETSISQPPVLEEEDEEHDTLDFDEPVVAAEAEQSMDVNVAEDTLPNFTPADLEQLREDVREHARHDDPGLPESAYDETNLEAQNFDLAVEEPAFEEDDDLEDFEVSDLDDEDDLLGEELEAADDLNVADAFAADLEAENEFNVADEFAADLEADEPAAEVDEGGADPFADELEADTAAAPIAQDPVADLNLALKGLDGDEPAVPAFDTAGEPPPLPDPGFGSMDLSDDEEPVLQKPPSPGVILPDQDEEPVAEPAKTSGSGNGIKYALAAVLILGLLGGGAWLLKENQKLTGPATADQQETTVDEPDPASSTAANQPSPFVDEPIGDSVDTGEADAPLGTANEEPAAGEPNQPQPETTVAAADSRPAAGVPETKPAPVRNEPAPVTTSPPADVDEALVNSVDAFRQTGDAYSLSFMVACQRATVEKLMAKSSAVYVFTRRLKGRDEPCFMLTWGHFPDREAAKAAIPEIPADLKSPDDPAWVTDIGPYLK</sequence>
<organism evidence="3 4">
    <name type="scientific">Acanthopleuribacter pedis</name>
    <dbReference type="NCBI Taxonomy" id="442870"/>
    <lineage>
        <taxon>Bacteria</taxon>
        <taxon>Pseudomonadati</taxon>
        <taxon>Acidobacteriota</taxon>
        <taxon>Holophagae</taxon>
        <taxon>Acanthopleuribacterales</taxon>
        <taxon>Acanthopleuribacteraceae</taxon>
        <taxon>Acanthopleuribacter</taxon>
    </lineage>
</organism>
<keyword evidence="4" id="KW-1185">Reference proteome</keyword>
<feature type="region of interest" description="Disordered" evidence="1">
    <location>
        <begin position="662"/>
        <end position="727"/>
    </location>
</feature>
<feature type="compositionally biased region" description="Acidic residues" evidence="1">
    <location>
        <begin position="615"/>
        <end position="639"/>
    </location>
</feature>
<dbReference type="RefSeq" id="WP_207861972.1">
    <property type="nucleotide sequence ID" value="NZ_JAFREP010000030.1"/>
</dbReference>
<feature type="region of interest" description="Disordered" evidence="1">
    <location>
        <begin position="293"/>
        <end position="321"/>
    </location>
</feature>
<dbReference type="AlphaFoldDB" id="A0A8J7QD87"/>
<feature type="compositionally biased region" description="Acidic residues" evidence="1">
    <location>
        <begin position="475"/>
        <end position="484"/>
    </location>
</feature>
<dbReference type="Gene3D" id="3.30.70.1070">
    <property type="entry name" value="Sporulation related repeat"/>
    <property type="match status" value="1"/>
</dbReference>
<dbReference type="InterPro" id="IPR036680">
    <property type="entry name" value="SPOR-like_sf"/>
</dbReference>
<dbReference type="Proteomes" id="UP000664417">
    <property type="component" value="Unassembled WGS sequence"/>
</dbReference>
<feature type="region of interest" description="Disordered" evidence="1">
    <location>
        <begin position="615"/>
        <end position="647"/>
    </location>
</feature>
<gene>
    <name evidence="3" type="ORF">J3U88_26195</name>
</gene>
<comment type="caution">
    <text evidence="3">The sequence shown here is derived from an EMBL/GenBank/DDBJ whole genome shotgun (WGS) entry which is preliminary data.</text>
</comment>
<feature type="compositionally biased region" description="Polar residues" evidence="1">
    <location>
        <begin position="774"/>
        <end position="783"/>
    </location>
</feature>